<keyword evidence="1" id="KW-1133">Transmembrane helix</keyword>
<feature type="transmembrane region" description="Helical" evidence="1">
    <location>
        <begin position="358"/>
        <end position="380"/>
    </location>
</feature>
<keyword evidence="1" id="KW-0812">Transmembrane</keyword>
<proteinExistence type="predicted"/>
<evidence type="ECO:0000256" key="1">
    <source>
        <dbReference type="SAM" id="Phobius"/>
    </source>
</evidence>
<evidence type="ECO:0000313" key="2">
    <source>
        <dbReference type="EMBL" id="QBR83548.1"/>
    </source>
</evidence>
<name>A0AAX1EEN1_9GAMM</name>
<dbReference type="AlphaFoldDB" id="A0AAX1EEN1"/>
<reference evidence="2 3" key="1">
    <citation type="submission" date="2019-03" db="EMBL/GenBank/DDBJ databases">
        <title>Diverse conjugative elements silence natural transformation in Legionella species.</title>
        <authorList>
            <person name="Durieux I."/>
            <person name="Ginevra C."/>
            <person name="Attaiech L."/>
            <person name="Picq K."/>
            <person name="Juan P.A."/>
            <person name="Jarraud S."/>
            <person name="Charpentier X."/>
        </authorList>
    </citation>
    <scope>NUCLEOTIDE SEQUENCE [LARGE SCALE GENOMIC DNA]</scope>
    <source>
        <strain evidence="2 3">HL-0427-4011</strain>
    </source>
</reference>
<dbReference type="RefSeq" id="WP_135059922.1">
    <property type="nucleotide sequence ID" value="NZ_CP038254.1"/>
</dbReference>
<organism evidence="2 3">
    <name type="scientific">Legionella israelensis</name>
    <dbReference type="NCBI Taxonomy" id="454"/>
    <lineage>
        <taxon>Bacteria</taxon>
        <taxon>Pseudomonadati</taxon>
        <taxon>Pseudomonadota</taxon>
        <taxon>Gammaproteobacteria</taxon>
        <taxon>Legionellales</taxon>
        <taxon>Legionellaceae</taxon>
        <taxon>Legionella</taxon>
    </lineage>
</organism>
<dbReference type="Proteomes" id="UP000295517">
    <property type="component" value="Chromosome"/>
</dbReference>
<accession>A0AAX1EEN1</accession>
<dbReference type="EMBL" id="CP038254">
    <property type="protein sequence ID" value="QBR83548.1"/>
    <property type="molecule type" value="Genomic_DNA"/>
</dbReference>
<feature type="transmembrane region" description="Helical" evidence="1">
    <location>
        <begin position="333"/>
        <end position="353"/>
    </location>
</feature>
<keyword evidence="1" id="KW-0472">Membrane</keyword>
<gene>
    <name evidence="2" type="ORF">E3983_03745</name>
</gene>
<evidence type="ECO:0000313" key="3">
    <source>
        <dbReference type="Proteomes" id="UP000295517"/>
    </source>
</evidence>
<protein>
    <submittedName>
        <fullName evidence="2">Uncharacterized protein</fullName>
    </submittedName>
</protein>
<sequence length="424" mass="47304">MNNAQERFANRDGEDSRTFDCWYHNDDVQWLVWRSFQKISTEKKYQMHAPYVFFDGAYDIESYLEYCKQALIDSGKTFFPFIFKPELGSAHYMCGIIRKNSDGSCTLFLFNPTGYKHDTLSPEEFAHKRLGLKEDNKIAGMNLVVSSHVVQNPEFEKDIEHGTGSILVSCGPISIAFMQYAMNHPDWVKDLDGSFSLPEELQELTELDKNTYRKRILELRLAHFELLGQIKDEDYDNEIGTDFFAFFTQKLLDSNLSVENSSDVDFGYGSFDYSVFSDNEYDEYIESYSVENSSRDVDDEDLNGEYSDCKDDTESSYYEPIKTNQPSSVNQSINLVTCMFGGLTGVGLAAAIIGGAALIAVAAGATGGAAVPVIVAALLAVGAKTMTITGGAMFGTGLLFFGAKNCLFNKESEHDIGDAPKQNY</sequence>